<feature type="compositionally biased region" description="Basic and acidic residues" evidence="1">
    <location>
        <begin position="198"/>
        <end position="210"/>
    </location>
</feature>
<protein>
    <submittedName>
        <fullName evidence="2">Uncharacterized protein</fullName>
    </submittedName>
</protein>
<sequence>MSSPRRMVHTESIQRASSQEREQNLRSQLQQASQTVKQQNEKISELEKQIPETSTKLRAAEDSLKQRQSLYGVPQDSCVQEDMKRLREEHAKRWEIIQNLEKDLQKKESKLQSKSQVVKDLKQTMEMERDKFEAALRDANANEAVIEELKNAIALQEETMEEQDRYIQQKEETINKLQQDVEKYTDKYHQLLTTSGDSGKEMREMTRENVRQSAEVDQFKKNMEEMNSKLQKLQEEKLELSNKFNEKCKELSELKTILKEKREECDKPQSSTKGDNGEDRDKTVEELKRNNQKLKDDKLLLSAVIKENNDELKEMEKLVSEKRKECEELKSQNNTDKLETVESKSKEQEHVITELKNKIKEKSNAITEFGKQVQHKNQEIIRLQRSIEDKSTELNNWKLERDKLVDGLEGIMKKQQREIHDLKKQKSELEDKQTSRHRHRSTTQHEKLIIVPDSTEDIVIKEEIPDVFQSPPRRAPSRRGRKRKSPTLETPDMLSSAKKEVTDDNMTFVSEDGDISHHIEIDATPAIAAKTLRKSRKKRSSVDLLREEKCDKENKKSTRGRKQRASKTSSDTPESNGKGLSRIGSIMSAIKESPITRTAKKLLEDITETSSPNKDGDITVEVEDHGTQMSPAMANKRSRRKHTLYKESLQISEPLDCGSFVGQSPDDVHTTVQRKLRGRKK</sequence>
<feature type="region of interest" description="Disordered" evidence="1">
    <location>
        <begin position="415"/>
        <end position="448"/>
    </location>
</feature>
<feature type="region of interest" description="Disordered" evidence="1">
    <location>
        <begin position="656"/>
        <end position="681"/>
    </location>
</feature>
<feature type="region of interest" description="Disordered" evidence="1">
    <location>
        <begin position="1"/>
        <end position="55"/>
    </location>
</feature>
<feature type="compositionally biased region" description="Polar residues" evidence="1">
    <location>
        <begin position="566"/>
        <end position="575"/>
    </location>
</feature>
<evidence type="ECO:0000256" key="1">
    <source>
        <dbReference type="SAM" id="MobiDB-lite"/>
    </source>
</evidence>
<feature type="region of interest" description="Disordered" evidence="1">
    <location>
        <begin position="604"/>
        <end position="641"/>
    </location>
</feature>
<dbReference type="AlphaFoldDB" id="A0A8S3US24"/>
<dbReference type="Proteomes" id="UP000683360">
    <property type="component" value="Unassembled WGS sequence"/>
</dbReference>
<feature type="region of interest" description="Disordered" evidence="1">
    <location>
        <begin position="259"/>
        <end position="292"/>
    </location>
</feature>
<feature type="compositionally biased region" description="Basic and acidic residues" evidence="1">
    <location>
        <begin position="415"/>
        <end position="434"/>
    </location>
</feature>
<feature type="compositionally biased region" description="Basic residues" evidence="1">
    <location>
        <begin position="672"/>
        <end position="681"/>
    </location>
</feature>
<organism evidence="2 3">
    <name type="scientific">Mytilus edulis</name>
    <name type="common">Blue mussel</name>
    <dbReference type="NCBI Taxonomy" id="6550"/>
    <lineage>
        <taxon>Eukaryota</taxon>
        <taxon>Metazoa</taxon>
        <taxon>Spiralia</taxon>
        <taxon>Lophotrochozoa</taxon>
        <taxon>Mollusca</taxon>
        <taxon>Bivalvia</taxon>
        <taxon>Autobranchia</taxon>
        <taxon>Pteriomorphia</taxon>
        <taxon>Mytilida</taxon>
        <taxon>Mytiloidea</taxon>
        <taxon>Mytilidae</taxon>
        <taxon>Mytilinae</taxon>
        <taxon>Mytilus</taxon>
    </lineage>
</organism>
<comment type="caution">
    <text evidence="2">The sequence shown here is derived from an EMBL/GenBank/DDBJ whole genome shotgun (WGS) entry which is preliminary data.</text>
</comment>
<feature type="compositionally biased region" description="Basic and acidic residues" evidence="1">
    <location>
        <begin position="39"/>
        <end position="50"/>
    </location>
</feature>
<feature type="compositionally biased region" description="Basic residues" evidence="1">
    <location>
        <begin position="475"/>
        <end position="485"/>
    </location>
</feature>
<gene>
    <name evidence="2" type="ORF">MEDL_60069</name>
</gene>
<reference evidence="2" key="1">
    <citation type="submission" date="2021-03" db="EMBL/GenBank/DDBJ databases">
        <authorList>
            <person name="Bekaert M."/>
        </authorList>
    </citation>
    <scope>NUCLEOTIDE SEQUENCE</scope>
</reference>
<accession>A0A8S3US24</accession>
<keyword evidence="3" id="KW-1185">Reference proteome</keyword>
<feature type="compositionally biased region" description="Basic and acidic residues" evidence="1">
    <location>
        <begin position="540"/>
        <end position="556"/>
    </location>
</feature>
<feature type="region of interest" description="Disordered" evidence="1">
    <location>
        <begin position="192"/>
        <end position="214"/>
    </location>
</feature>
<dbReference type="OrthoDB" id="2403182at2759"/>
<name>A0A8S3US24_MYTED</name>
<proteinExistence type="predicted"/>
<dbReference type="EMBL" id="CAJPWZ010002926">
    <property type="protein sequence ID" value="CAG2248197.1"/>
    <property type="molecule type" value="Genomic_DNA"/>
</dbReference>
<feature type="compositionally biased region" description="Polar residues" evidence="1">
    <location>
        <begin position="25"/>
        <end position="38"/>
    </location>
</feature>
<feature type="region of interest" description="Disordered" evidence="1">
    <location>
        <begin position="327"/>
        <end position="348"/>
    </location>
</feature>
<feature type="region of interest" description="Disordered" evidence="1">
    <location>
        <begin position="461"/>
        <end position="591"/>
    </location>
</feature>
<evidence type="ECO:0000313" key="3">
    <source>
        <dbReference type="Proteomes" id="UP000683360"/>
    </source>
</evidence>
<evidence type="ECO:0000313" key="2">
    <source>
        <dbReference type="EMBL" id="CAG2248197.1"/>
    </source>
</evidence>
<feature type="compositionally biased region" description="Basic and acidic residues" evidence="1">
    <location>
        <begin position="275"/>
        <end position="292"/>
    </location>
</feature>
<feature type="compositionally biased region" description="Basic and acidic residues" evidence="1">
    <location>
        <begin position="614"/>
        <end position="626"/>
    </location>
</feature>